<dbReference type="AlphaFoldDB" id="A0AAJ8BS06"/>
<protein>
    <submittedName>
        <fullName evidence="2">Uncharacterized protein</fullName>
    </submittedName>
</protein>
<evidence type="ECO:0000313" key="2">
    <source>
        <dbReference type="RefSeq" id="XP_059601351.1"/>
    </source>
</evidence>
<dbReference type="GeneID" id="84591989"/>
<gene>
    <name evidence="2" type="ORF">An09g02750</name>
</gene>
<proteinExistence type="predicted"/>
<reference evidence="2" key="2">
    <citation type="submission" date="2025-08" db="UniProtKB">
        <authorList>
            <consortium name="RefSeq"/>
        </authorList>
    </citation>
    <scope>IDENTIFICATION</scope>
</reference>
<dbReference type="VEuPathDB" id="FungiDB:An09g02750"/>
<sequence length="123" mass="13188">MSLSPQRLEVSPNEYSPRLGLGHDRTGWAKKLMLPPEYGLPRSGPADAWTITLVTRGSLANHVAMETWQVCWPTTITTVVHSSARPDSVDRLLDNPGVHVGLVVGGSKGDQERLGNSGSSLGC</sequence>
<feature type="region of interest" description="Disordered" evidence="1">
    <location>
        <begin position="104"/>
        <end position="123"/>
    </location>
</feature>
<accession>A0AAJ8BS06</accession>
<reference evidence="2" key="1">
    <citation type="submission" date="2025-02" db="EMBL/GenBank/DDBJ databases">
        <authorList>
            <consortium name="NCBI Genome Project"/>
        </authorList>
    </citation>
    <scope>NUCLEOTIDE SEQUENCE</scope>
</reference>
<dbReference type="RefSeq" id="XP_059601351.1">
    <property type="nucleotide sequence ID" value="XM_059749682.1"/>
</dbReference>
<organism evidence="2">
    <name type="scientific">Aspergillus niger</name>
    <dbReference type="NCBI Taxonomy" id="5061"/>
    <lineage>
        <taxon>Eukaryota</taxon>
        <taxon>Fungi</taxon>
        <taxon>Dikarya</taxon>
        <taxon>Ascomycota</taxon>
        <taxon>Pezizomycotina</taxon>
        <taxon>Eurotiomycetes</taxon>
        <taxon>Eurotiomycetidae</taxon>
        <taxon>Eurotiales</taxon>
        <taxon>Aspergillaceae</taxon>
        <taxon>Aspergillus</taxon>
        <taxon>Aspergillus subgen. Circumdati</taxon>
    </lineage>
</organism>
<feature type="compositionally biased region" description="Polar residues" evidence="1">
    <location>
        <begin position="114"/>
        <end position="123"/>
    </location>
</feature>
<name>A0AAJ8BS06_ASPNG</name>
<dbReference type="KEGG" id="ang:An09g02750"/>
<evidence type="ECO:0000256" key="1">
    <source>
        <dbReference type="SAM" id="MobiDB-lite"/>
    </source>
</evidence>